<comment type="function">
    <text evidence="5">Effector that suppresses plant defense responses during pathogen infection.</text>
</comment>
<protein>
    <recommendedName>
        <fullName evidence="5">RxLR effector protein</fullName>
    </recommendedName>
</protein>
<evidence type="ECO:0000313" key="6">
    <source>
        <dbReference type="EMBL" id="GMF32077.1"/>
    </source>
</evidence>
<dbReference type="OrthoDB" id="94197at2759"/>
<comment type="subcellular location">
    <subcellularLocation>
        <location evidence="1 5">Secreted</location>
    </subcellularLocation>
</comment>
<gene>
    <name evidence="6" type="ORF">Plil01_001372300</name>
</gene>
<comment type="similarity">
    <text evidence="2 5">Belongs to the RxLR effector family.</text>
</comment>
<evidence type="ECO:0000256" key="5">
    <source>
        <dbReference type="RuleBase" id="RU367124"/>
    </source>
</evidence>
<comment type="caution">
    <text evidence="6">The sequence shown here is derived from an EMBL/GenBank/DDBJ whole genome shotgun (WGS) entry which is preliminary data.</text>
</comment>
<evidence type="ECO:0000256" key="4">
    <source>
        <dbReference type="ARBA" id="ARBA00022729"/>
    </source>
</evidence>
<dbReference type="Proteomes" id="UP001165083">
    <property type="component" value="Unassembled WGS sequence"/>
</dbReference>
<organism evidence="6 7">
    <name type="scientific">Phytophthora lilii</name>
    <dbReference type="NCBI Taxonomy" id="2077276"/>
    <lineage>
        <taxon>Eukaryota</taxon>
        <taxon>Sar</taxon>
        <taxon>Stramenopiles</taxon>
        <taxon>Oomycota</taxon>
        <taxon>Peronosporomycetes</taxon>
        <taxon>Peronosporales</taxon>
        <taxon>Peronosporaceae</taxon>
        <taxon>Phytophthora</taxon>
    </lineage>
</organism>
<accession>A0A9W6X5S3</accession>
<reference evidence="6" key="1">
    <citation type="submission" date="2023-04" db="EMBL/GenBank/DDBJ databases">
        <title>Phytophthora lilii NBRC 32176.</title>
        <authorList>
            <person name="Ichikawa N."/>
            <person name="Sato H."/>
            <person name="Tonouchi N."/>
        </authorList>
    </citation>
    <scope>NUCLEOTIDE SEQUENCE</scope>
    <source>
        <strain evidence="6">NBRC 32176</strain>
    </source>
</reference>
<name>A0A9W6X5S3_9STRA</name>
<comment type="domain">
    <text evidence="5">The RxLR-dEER motif acts to carry the protein into the host cell cytoplasm through binding to cell surface phosphatidylinositol-3-phosphate.</text>
</comment>
<keyword evidence="3 5" id="KW-0964">Secreted</keyword>
<evidence type="ECO:0000256" key="2">
    <source>
        <dbReference type="ARBA" id="ARBA00010400"/>
    </source>
</evidence>
<feature type="chain" id="PRO_5041021317" description="RxLR effector protein" evidence="5">
    <location>
        <begin position="23"/>
        <end position="219"/>
    </location>
</feature>
<keyword evidence="7" id="KW-1185">Reference proteome</keyword>
<dbReference type="GO" id="GO:0005576">
    <property type="term" value="C:extracellular region"/>
    <property type="evidence" value="ECO:0007669"/>
    <property type="project" value="UniProtKB-SubCell"/>
</dbReference>
<dbReference type="Pfam" id="PF16810">
    <property type="entry name" value="RXLR"/>
    <property type="match status" value="1"/>
</dbReference>
<dbReference type="InterPro" id="IPR031825">
    <property type="entry name" value="RXLR"/>
</dbReference>
<keyword evidence="4 5" id="KW-0732">Signal</keyword>
<evidence type="ECO:0000256" key="1">
    <source>
        <dbReference type="ARBA" id="ARBA00004613"/>
    </source>
</evidence>
<proteinExistence type="inferred from homology"/>
<sequence length="219" mass="24252">MHVGYALLMTAAILLGYNGAASTNATAGTTLSTMNSAERFQSFEAGGVKRRYLSKNEDAMNEMRAYSGALTKIDELVDPKKLDDALTDLGKMKTLFKRWNSDAAVSEQVVKRLSSDPLTFAKYNSLVLTFNGYRIKAAERAAKLAKEKKLVDALVSPTTLKAALNDPAKTRALFKQWNADDEIAMKVIERLVGNARTFETYNSLVLDFNTYRMQMAKLA</sequence>
<dbReference type="EMBL" id="BSXW01000954">
    <property type="protein sequence ID" value="GMF32077.1"/>
    <property type="molecule type" value="Genomic_DNA"/>
</dbReference>
<evidence type="ECO:0000256" key="3">
    <source>
        <dbReference type="ARBA" id="ARBA00022525"/>
    </source>
</evidence>
<dbReference type="AlphaFoldDB" id="A0A9W6X5S3"/>
<feature type="signal peptide" evidence="5">
    <location>
        <begin position="1"/>
        <end position="22"/>
    </location>
</feature>
<evidence type="ECO:0000313" key="7">
    <source>
        <dbReference type="Proteomes" id="UP001165083"/>
    </source>
</evidence>